<name>A9KKW4_LACP7</name>
<organism evidence="2 3">
    <name type="scientific">Lachnoclostridium phytofermentans (strain ATCC 700394 / DSM 18823 / ISDg)</name>
    <name type="common">Clostridium phytofermentans</name>
    <dbReference type="NCBI Taxonomy" id="357809"/>
    <lineage>
        <taxon>Bacteria</taxon>
        <taxon>Bacillati</taxon>
        <taxon>Bacillota</taxon>
        <taxon>Clostridia</taxon>
        <taxon>Lachnospirales</taxon>
        <taxon>Lachnospiraceae</taxon>
    </lineage>
</organism>
<accession>A9KKW4</accession>
<dbReference type="SUPFAM" id="SSF81301">
    <property type="entry name" value="Nucleotidyltransferase"/>
    <property type="match status" value="1"/>
</dbReference>
<proteinExistence type="predicted"/>
<dbReference type="OrthoDB" id="2057784at2"/>
<dbReference type="InterPro" id="IPR043519">
    <property type="entry name" value="NT_sf"/>
</dbReference>
<evidence type="ECO:0000259" key="1">
    <source>
        <dbReference type="Pfam" id="PF18765"/>
    </source>
</evidence>
<protein>
    <recommendedName>
        <fullName evidence="1">Polymerase beta nucleotidyltransferase domain-containing protein</fullName>
    </recommendedName>
</protein>
<keyword evidence="3" id="KW-1185">Reference proteome</keyword>
<dbReference type="AlphaFoldDB" id="A9KKW4"/>
<dbReference type="Proteomes" id="UP000000370">
    <property type="component" value="Chromosome"/>
</dbReference>
<dbReference type="RefSeq" id="WP_012200350.1">
    <property type="nucleotide sequence ID" value="NC_010001.1"/>
</dbReference>
<reference evidence="3" key="1">
    <citation type="submission" date="2007-11" db="EMBL/GenBank/DDBJ databases">
        <title>Complete genome sequence of Clostridium phytofermentans ISDg.</title>
        <authorList>
            <person name="Leschine S.B."/>
            <person name="Warnick T.A."/>
            <person name="Blanchard J.L."/>
            <person name="Schnell D.J."/>
            <person name="Petit E.L."/>
            <person name="LaTouf W.G."/>
            <person name="Copeland A."/>
            <person name="Lucas S."/>
            <person name="Lapidus A."/>
            <person name="Barry K."/>
            <person name="Glavina del Rio T."/>
            <person name="Dalin E."/>
            <person name="Tice H."/>
            <person name="Pitluck S."/>
            <person name="Kiss H."/>
            <person name="Brettin T."/>
            <person name="Bruce D."/>
            <person name="Detter J.C."/>
            <person name="Han C."/>
            <person name="Kuske C."/>
            <person name="Schmutz J."/>
            <person name="Larimer F."/>
            <person name="Land M."/>
            <person name="Hauser L."/>
            <person name="Kyrpides N."/>
            <person name="Kim E.A."/>
            <person name="Richardson P."/>
        </authorList>
    </citation>
    <scope>NUCLEOTIDE SEQUENCE [LARGE SCALE GENOMIC DNA]</scope>
    <source>
        <strain evidence="3">ATCC 700394 / DSM 18823 / ISDg</strain>
    </source>
</reference>
<evidence type="ECO:0000313" key="3">
    <source>
        <dbReference type="Proteomes" id="UP000000370"/>
    </source>
</evidence>
<dbReference type="KEGG" id="cpy:Cphy_2335"/>
<dbReference type="HOGENOM" id="CLU_1076487_0_0_9"/>
<dbReference type="STRING" id="357809.Cphy_2335"/>
<dbReference type="CDD" id="cd05403">
    <property type="entry name" value="NT_KNTase_like"/>
    <property type="match status" value="1"/>
</dbReference>
<dbReference type="Gene3D" id="3.30.460.10">
    <property type="entry name" value="Beta Polymerase, domain 2"/>
    <property type="match status" value="1"/>
</dbReference>
<dbReference type="EMBL" id="CP000885">
    <property type="protein sequence ID" value="ABX42696.1"/>
    <property type="molecule type" value="Genomic_DNA"/>
</dbReference>
<dbReference type="InterPro" id="IPR041633">
    <property type="entry name" value="Polbeta"/>
</dbReference>
<sequence>MIEFEVNNRHFKLTPYPYHIEAFALFGSYINEEFDELSDIDMLIIIEDCSKQRVLSIKQSLAKALHVPKTWISIYTKRNFANLCANGDYWCWYLKLYAKICYSKTDFIRRAFNSLPPNINVLSHIYDNIETIEEEYQYFINHRASAEELMNLIAHFTRNACILLCYLHQVVDFKKYSPAKQCCSFPDITMPFTFEDYEKLYRLKRAFKHNYKNFRLRNEYHYVISWYEKYQELTHIVIAKAKELLRTNFVSPLISFLE</sequence>
<feature type="domain" description="Polymerase beta nucleotidyltransferase" evidence="1">
    <location>
        <begin position="19"/>
        <end position="64"/>
    </location>
</feature>
<dbReference type="Pfam" id="PF18765">
    <property type="entry name" value="Polbeta"/>
    <property type="match status" value="1"/>
</dbReference>
<gene>
    <name evidence="2" type="ordered locus">Cphy_2335</name>
</gene>
<evidence type="ECO:0000313" key="2">
    <source>
        <dbReference type="EMBL" id="ABX42696.1"/>
    </source>
</evidence>